<dbReference type="EMBL" id="SDIL01000133">
    <property type="protein sequence ID" value="RXK35512.1"/>
    <property type="molecule type" value="Genomic_DNA"/>
</dbReference>
<dbReference type="AlphaFoldDB" id="A0A4Q1B9T9"/>
<protein>
    <submittedName>
        <fullName evidence="2">Uncharacterized protein</fullName>
    </submittedName>
</protein>
<evidence type="ECO:0000313" key="3">
    <source>
        <dbReference type="Proteomes" id="UP000289152"/>
    </source>
</evidence>
<name>A0A4Q1B9T9_TREME</name>
<evidence type="ECO:0000256" key="1">
    <source>
        <dbReference type="SAM" id="MobiDB-lite"/>
    </source>
</evidence>
<dbReference type="InParanoid" id="A0A4Q1B9T9"/>
<comment type="caution">
    <text evidence="2">The sequence shown here is derived from an EMBL/GenBank/DDBJ whole genome shotgun (WGS) entry which is preliminary data.</text>
</comment>
<keyword evidence="3" id="KW-1185">Reference proteome</keyword>
<reference evidence="2 3" key="1">
    <citation type="submission" date="2016-06" db="EMBL/GenBank/DDBJ databases">
        <title>Evolution of pathogenesis and genome organization in the Tremellales.</title>
        <authorList>
            <person name="Cuomo C."/>
            <person name="Litvintseva A."/>
            <person name="Heitman J."/>
            <person name="Chen Y."/>
            <person name="Sun S."/>
            <person name="Springer D."/>
            <person name="Dromer F."/>
            <person name="Young S."/>
            <person name="Zeng Q."/>
            <person name="Chapman S."/>
            <person name="Gujja S."/>
            <person name="Saif S."/>
            <person name="Birren B."/>
        </authorList>
    </citation>
    <scope>NUCLEOTIDE SEQUENCE [LARGE SCALE GENOMIC DNA]</scope>
    <source>
        <strain evidence="2 3">ATCC 28783</strain>
    </source>
</reference>
<dbReference type="Proteomes" id="UP000289152">
    <property type="component" value="Unassembled WGS sequence"/>
</dbReference>
<proteinExistence type="predicted"/>
<gene>
    <name evidence="2" type="ORF">M231_07244</name>
</gene>
<organism evidence="2 3">
    <name type="scientific">Tremella mesenterica</name>
    <name type="common">Jelly fungus</name>
    <dbReference type="NCBI Taxonomy" id="5217"/>
    <lineage>
        <taxon>Eukaryota</taxon>
        <taxon>Fungi</taxon>
        <taxon>Dikarya</taxon>
        <taxon>Basidiomycota</taxon>
        <taxon>Agaricomycotina</taxon>
        <taxon>Tremellomycetes</taxon>
        <taxon>Tremellales</taxon>
        <taxon>Tremellaceae</taxon>
        <taxon>Tremella</taxon>
    </lineage>
</organism>
<sequence length="270" mass="30419">MDTASDQLEEIDVVAGSDFGYQIEICKTYMQVSQSLIIDMTARTTQEERAHGIVVRSLTKVSSIVQQSASRRKSFEAHFSQIILDQYPVSKPLNEPGAKRNDLDSIIIKFTPDVMNKSTKNALEARMSDICNQFFDGREIRSLGGAMNHTVTYHGNIKPSKHVLDTLLTLPDCFPLQQDPLDQILFLFPDNTWAPRRAHHTYGSGSGIEVAWYEEGDTISDTDFVPWTWAGHLARFATEKLNASTSDHDEQAASDFDRSQFEKSHWKTSA</sequence>
<evidence type="ECO:0000313" key="2">
    <source>
        <dbReference type="EMBL" id="RXK35512.1"/>
    </source>
</evidence>
<feature type="region of interest" description="Disordered" evidence="1">
    <location>
        <begin position="244"/>
        <end position="270"/>
    </location>
</feature>
<feature type="compositionally biased region" description="Basic and acidic residues" evidence="1">
    <location>
        <begin position="246"/>
        <end position="270"/>
    </location>
</feature>
<accession>A0A4Q1B9T9</accession>